<feature type="transmembrane region" description="Helical" evidence="7">
    <location>
        <begin position="235"/>
        <end position="256"/>
    </location>
</feature>
<comment type="caution">
    <text evidence="8">The sequence shown here is derived from an EMBL/GenBank/DDBJ whole genome shotgun (WGS) entry which is preliminary data.</text>
</comment>
<dbReference type="Proteomes" id="UP001242995">
    <property type="component" value="Unassembled WGS sequence"/>
</dbReference>
<evidence type="ECO:0000313" key="10">
    <source>
        <dbReference type="Proteomes" id="UP001230951"/>
    </source>
</evidence>
<feature type="region of interest" description="Disordered" evidence="6">
    <location>
        <begin position="1"/>
        <end position="24"/>
    </location>
</feature>
<gene>
    <name evidence="8" type="ORF">J2S90_002127</name>
    <name evidence="9" type="ORF">J2S93_001715</name>
</gene>
<keyword evidence="5 7" id="KW-0472">Membrane</keyword>
<sequence length="509" mass="51848">MSTTTTQPGGGTPAGNAPASPGKTGGTELVSWKAGIGLSLLAILGTVLFGFMSNSKSAGFGIAEAANEAASSVAALVTFVLALLLSAGLGYLWFVRRRSGRASGSGRASVSGTVPGWLPASTVAAVVVLGLAALGVAKVSKVTLPSAAIGWIAAVILLGLAGYTVYLTQAKRAVPRWVGGTFAAVFLIGFMVWIVAGGNGDEPSISLAGLIAGSVTLAVPLVFGSLSGVLCERVGVVNIAIEGELLLGAFSAAVVATVTHNVYAGLVAAAVAGTLVSLVLAVVSIKYLVNQIIVGVVLNVLISGLTSFLFSTLLTADPDGLNKPGRLPPVDIPFLSDIPIIGPILFHQSLVGYLMYIAVIVVYLGLFHTKWGLRVRAVGEHPQAADTVGINVNRTRFWNVLMGGAIAGIGGSFFTLVSVDAFSKDMSGGRGYIALAALIFGRWNPIGAFLAALLFGFADNLQSVITIIGSPVPSQFMAMLPYALTVFAVAGLVGRSRPPAASGIPYVKG</sequence>
<dbReference type="Proteomes" id="UP001230951">
    <property type="component" value="Unassembled WGS sequence"/>
</dbReference>
<dbReference type="EMBL" id="JAUSRG010000005">
    <property type="protein sequence ID" value="MDP9905161.1"/>
    <property type="molecule type" value="Genomic_DNA"/>
</dbReference>
<evidence type="ECO:0000256" key="7">
    <source>
        <dbReference type="SAM" id="Phobius"/>
    </source>
</evidence>
<feature type="transmembrane region" description="Helical" evidence="7">
    <location>
        <begin position="116"/>
        <end position="136"/>
    </location>
</feature>
<evidence type="ECO:0000313" key="9">
    <source>
        <dbReference type="EMBL" id="MDQ0180293.1"/>
    </source>
</evidence>
<reference evidence="8 10" key="1">
    <citation type="submission" date="2023-07" db="EMBL/GenBank/DDBJ databases">
        <title>Sorghum-associated microbial communities from plants grown in Nebraska, USA.</title>
        <authorList>
            <person name="Schachtman D."/>
        </authorList>
    </citation>
    <scope>NUCLEOTIDE SEQUENCE</scope>
    <source>
        <strain evidence="8">DS1006</strain>
        <strain evidence="9 10">DS1016</strain>
    </source>
</reference>
<feature type="transmembrane region" description="Helical" evidence="7">
    <location>
        <begin position="204"/>
        <end position="223"/>
    </location>
</feature>
<accession>A0AAW8DI08</accession>
<evidence type="ECO:0000256" key="2">
    <source>
        <dbReference type="ARBA" id="ARBA00022475"/>
    </source>
</evidence>
<name>A0AAW8DI08_9MICC</name>
<feature type="transmembrane region" description="Helical" evidence="7">
    <location>
        <begin position="476"/>
        <end position="494"/>
    </location>
</feature>
<evidence type="ECO:0000256" key="4">
    <source>
        <dbReference type="ARBA" id="ARBA00022989"/>
    </source>
</evidence>
<proteinExistence type="predicted"/>
<keyword evidence="2" id="KW-1003">Cell membrane</keyword>
<protein>
    <submittedName>
        <fullName evidence="8">Simple sugar transport system permease protein</fullName>
    </submittedName>
</protein>
<feature type="transmembrane region" description="Helical" evidence="7">
    <location>
        <begin position="344"/>
        <end position="366"/>
    </location>
</feature>
<dbReference type="GO" id="GO:0005886">
    <property type="term" value="C:plasma membrane"/>
    <property type="evidence" value="ECO:0007669"/>
    <property type="project" value="UniProtKB-SubCell"/>
</dbReference>
<evidence type="ECO:0000313" key="8">
    <source>
        <dbReference type="EMBL" id="MDP9905161.1"/>
    </source>
</evidence>
<evidence type="ECO:0000313" key="11">
    <source>
        <dbReference type="Proteomes" id="UP001242995"/>
    </source>
</evidence>
<dbReference type="PANTHER" id="PTHR43370:SF1">
    <property type="entry name" value="GUANOSINE ABC TRANSPORTER PERMEASE PROTEIN NUPQ"/>
    <property type="match status" value="1"/>
</dbReference>
<feature type="transmembrane region" description="Helical" evidence="7">
    <location>
        <begin position="178"/>
        <end position="198"/>
    </location>
</feature>
<feature type="transmembrane region" description="Helical" evidence="7">
    <location>
        <begin position="262"/>
        <end position="285"/>
    </location>
</feature>
<dbReference type="EMBL" id="JAUSTF010000003">
    <property type="protein sequence ID" value="MDQ0180293.1"/>
    <property type="molecule type" value="Genomic_DNA"/>
</dbReference>
<comment type="subcellular location">
    <subcellularLocation>
        <location evidence="1">Cell membrane</location>
        <topology evidence="1">Multi-pass membrane protein</topology>
    </subcellularLocation>
</comment>
<feature type="transmembrane region" description="Helical" evidence="7">
    <location>
        <begin position="431"/>
        <end position="455"/>
    </location>
</feature>
<evidence type="ECO:0000256" key="6">
    <source>
        <dbReference type="SAM" id="MobiDB-lite"/>
    </source>
</evidence>
<keyword evidence="10" id="KW-1185">Reference proteome</keyword>
<dbReference type="Pfam" id="PF02653">
    <property type="entry name" value="BPD_transp_2"/>
    <property type="match status" value="1"/>
</dbReference>
<keyword evidence="3 7" id="KW-0812">Transmembrane</keyword>
<evidence type="ECO:0000256" key="3">
    <source>
        <dbReference type="ARBA" id="ARBA00022692"/>
    </source>
</evidence>
<keyword evidence="8" id="KW-0813">Transport</keyword>
<feature type="transmembrane region" description="Helical" evidence="7">
    <location>
        <begin position="292"/>
        <end position="314"/>
    </location>
</feature>
<feature type="transmembrane region" description="Helical" evidence="7">
    <location>
        <begin position="148"/>
        <end position="166"/>
    </location>
</feature>
<feature type="transmembrane region" description="Helical" evidence="7">
    <location>
        <begin position="397"/>
        <end position="419"/>
    </location>
</feature>
<dbReference type="CDD" id="cd06580">
    <property type="entry name" value="TM_PBP1_transp_TpRbsC_like"/>
    <property type="match status" value="1"/>
</dbReference>
<organism evidence="8 11">
    <name type="scientific">Arthrobacter bambusae</name>
    <dbReference type="NCBI Taxonomy" id="1338426"/>
    <lineage>
        <taxon>Bacteria</taxon>
        <taxon>Bacillati</taxon>
        <taxon>Actinomycetota</taxon>
        <taxon>Actinomycetes</taxon>
        <taxon>Micrococcales</taxon>
        <taxon>Micrococcaceae</taxon>
        <taxon>Arthrobacter</taxon>
    </lineage>
</organism>
<dbReference type="GO" id="GO:0022857">
    <property type="term" value="F:transmembrane transporter activity"/>
    <property type="evidence" value="ECO:0007669"/>
    <property type="project" value="InterPro"/>
</dbReference>
<evidence type="ECO:0000256" key="1">
    <source>
        <dbReference type="ARBA" id="ARBA00004651"/>
    </source>
</evidence>
<dbReference type="AlphaFoldDB" id="A0AAW8DI08"/>
<dbReference type="RefSeq" id="WP_306961124.1">
    <property type="nucleotide sequence ID" value="NZ_JAUSRG010000005.1"/>
</dbReference>
<keyword evidence="4 7" id="KW-1133">Transmembrane helix</keyword>
<dbReference type="PANTHER" id="PTHR43370">
    <property type="entry name" value="SUGAR ABC TRANSPORTER INTEGRAL MEMBRANE PROTEIN-RELATED"/>
    <property type="match status" value="1"/>
</dbReference>
<keyword evidence="8" id="KW-0762">Sugar transport</keyword>
<feature type="transmembrane region" description="Helical" evidence="7">
    <location>
        <begin position="72"/>
        <end position="95"/>
    </location>
</feature>
<feature type="transmembrane region" description="Helical" evidence="7">
    <location>
        <begin position="30"/>
        <end position="52"/>
    </location>
</feature>
<dbReference type="InterPro" id="IPR001851">
    <property type="entry name" value="ABC_transp_permease"/>
</dbReference>
<evidence type="ECO:0000256" key="5">
    <source>
        <dbReference type="ARBA" id="ARBA00023136"/>
    </source>
</evidence>